<evidence type="ECO:0000313" key="2">
    <source>
        <dbReference type="Proteomes" id="UP000537141"/>
    </source>
</evidence>
<organism evidence="1 2">
    <name type="scientific">Thalassotalea piscium</name>
    <dbReference type="NCBI Taxonomy" id="1230533"/>
    <lineage>
        <taxon>Bacteria</taxon>
        <taxon>Pseudomonadati</taxon>
        <taxon>Pseudomonadota</taxon>
        <taxon>Gammaproteobacteria</taxon>
        <taxon>Alteromonadales</taxon>
        <taxon>Colwelliaceae</taxon>
        <taxon>Thalassotalea</taxon>
    </lineage>
</organism>
<dbReference type="AlphaFoldDB" id="A0A7X0TTL3"/>
<comment type="caution">
    <text evidence="1">The sequence shown here is derived from an EMBL/GenBank/DDBJ whole genome shotgun (WGS) entry which is preliminary data.</text>
</comment>
<gene>
    <name evidence="1" type="ORF">HNQ55_001776</name>
</gene>
<reference evidence="1 2" key="1">
    <citation type="submission" date="2020-08" db="EMBL/GenBank/DDBJ databases">
        <title>Genomic Encyclopedia of Type Strains, Phase IV (KMG-IV): sequencing the most valuable type-strain genomes for metagenomic binning, comparative biology and taxonomic classification.</title>
        <authorList>
            <person name="Goeker M."/>
        </authorList>
    </citation>
    <scope>NUCLEOTIDE SEQUENCE [LARGE SCALE GENOMIC DNA]</scope>
    <source>
        <strain evidence="1 2">DSM 26287</strain>
    </source>
</reference>
<sequence>MKNQQQGANKHADEQFKPNTTVAAVIVCNNKFLLVEEQEYGKTVYNTNLTNYVIISTG</sequence>
<accession>A0A7X0TTL3</accession>
<keyword evidence="2" id="KW-1185">Reference proteome</keyword>
<dbReference type="Proteomes" id="UP000537141">
    <property type="component" value="Unassembled WGS sequence"/>
</dbReference>
<proteinExistence type="predicted"/>
<evidence type="ECO:0000313" key="1">
    <source>
        <dbReference type="EMBL" id="MBB6543268.1"/>
    </source>
</evidence>
<dbReference type="RefSeq" id="WP_184424064.1">
    <property type="nucleotide sequence ID" value="NZ_AP027362.1"/>
</dbReference>
<dbReference type="EMBL" id="JACHHU010000012">
    <property type="protein sequence ID" value="MBB6543268.1"/>
    <property type="molecule type" value="Genomic_DNA"/>
</dbReference>
<protein>
    <submittedName>
        <fullName evidence="1">Uncharacterized protein</fullName>
    </submittedName>
</protein>
<name>A0A7X0TTL3_9GAMM</name>